<dbReference type="Proteomes" id="UP000002058">
    <property type="component" value="Unassembled WGS sequence"/>
</dbReference>
<dbReference type="OrthoDB" id="5342758at2759"/>
<dbReference type="STRING" id="336963.C4JHN8"/>
<evidence type="ECO:0000256" key="1">
    <source>
        <dbReference type="SAM" id="Coils"/>
    </source>
</evidence>
<evidence type="ECO:0000256" key="2">
    <source>
        <dbReference type="SAM" id="MobiDB-lite"/>
    </source>
</evidence>
<feature type="region of interest" description="Disordered" evidence="2">
    <location>
        <begin position="61"/>
        <end position="80"/>
    </location>
</feature>
<reference evidence="4" key="1">
    <citation type="journal article" date="2009" name="Genome Res.">
        <title>Comparative genomic analyses of the human fungal pathogens Coccidioides and their relatives.</title>
        <authorList>
            <person name="Sharpton T.J."/>
            <person name="Stajich J.E."/>
            <person name="Rounsley S.D."/>
            <person name="Gardner M.J."/>
            <person name="Wortman J.R."/>
            <person name="Jordar V.S."/>
            <person name="Maiti R."/>
            <person name="Kodira C.D."/>
            <person name="Neafsey D.E."/>
            <person name="Zeng Q."/>
            <person name="Hung C.-Y."/>
            <person name="McMahan C."/>
            <person name="Muszewska A."/>
            <person name="Grynberg M."/>
            <person name="Mandel M.A."/>
            <person name="Kellner E.M."/>
            <person name="Barker B.M."/>
            <person name="Galgiani J.N."/>
            <person name="Orbach M.J."/>
            <person name="Kirkland T.N."/>
            <person name="Cole G.T."/>
            <person name="Henn M.R."/>
            <person name="Birren B.W."/>
            <person name="Taylor J.W."/>
        </authorList>
    </citation>
    <scope>NUCLEOTIDE SEQUENCE [LARGE SCALE GENOMIC DNA]</scope>
    <source>
        <strain evidence="4">UAMH 1704</strain>
    </source>
</reference>
<protein>
    <submittedName>
        <fullName evidence="3">Uncharacterized protein</fullName>
    </submittedName>
</protein>
<proteinExistence type="predicted"/>
<dbReference type="RefSeq" id="XP_002543208.1">
    <property type="nucleotide sequence ID" value="XM_002543162.1"/>
</dbReference>
<sequence length="317" mass="36248">MATPTLNKTSKLLPVPLSTAVRHSDPFVLIERQSRQLQDDLQLLLDAQSAGLSAGLSNTANDYRSTGSSTPTPSHLASPRTTMTIPIRQPTRKKISLKGARRGILKSMDELLTLKEEERRIVDVEIGHRRDAVREVDAFISKQKGLESVLTEAQREHESLRIQNLQRESRNLEKHIMDLENQLGEMKARHRQMLNEITHLQNSIDSKLSSYRESLALVHKDVQIYLQSPPIQPLRFTTSDTPTFYTLHPKRRTLEMAKEHWHNEGTLLRQRRRKADHEISALKEGGRTWHKVISTISSFETSMQKKMSQIIRGFSGS</sequence>
<evidence type="ECO:0000313" key="3">
    <source>
        <dbReference type="EMBL" id="EEP77875.1"/>
    </source>
</evidence>
<keyword evidence="1" id="KW-0175">Coiled coil</keyword>
<organism evidence="3 4">
    <name type="scientific">Uncinocarpus reesii (strain UAMH 1704)</name>
    <dbReference type="NCBI Taxonomy" id="336963"/>
    <lineage>
        <taxon>Eukaryota</taxon>
        <taxon>Fungi</taxon>
        <taxon>Dikarya</taxon>
        <taxon>Ascomycota</taxon>
        <taxon>Pezizomycotina</taxon>
        <taxon>Eurotiomycetes</taxon>
        <taxon>Eurotiomycetidae</taxon>
        <taxon>Onygenales</taxon>
        <taxon>Onygenaceae</taxon>
        <taxon>Uncinocarpus</taxon>
    </lineage>
</organism>
<dbReference type="HOGENOM" id="CLU_015530_0_1_1"/>
<dbReference type="InParanoid" id="C4JHN8"/>
<gene>
    <name evidence="3" type="ORF">UREG_02724</name>
</gene>
<dbReference type="eggNOG" id="ENOG502SANW">
    <property type="taxonomic scope" value="Eukaryota"/>
</dbReference>
<dbReference type="EMBL" id="CH476615">
    <property type="protein sequence ID" value="EEP77875.1"/>
    <property type="molecule type" value="Genomic_DNA"/>
</dbReference>
<dbReference type="VEuPathDB" id="FungiDB:UREG_02724"/>
<accession>C4JHN8</accession>
<evidence type="ECO:0000313" key="4">
    <source>
        <dbReference type="Proteomes" id="UP000002058"/>
    </source>
</evidence>
<dbReference type="AlphaFoldDB" id="C4JHN8"/>
<dbReference type="KEGG" id="ure:UREG_02724"/>
<keyword evidence="4" id="KW-1185">Reference proteome</keyword>
<name>C4JHN8_UNCRE</name>
<feature type="coiled-coil region" evidence="1">
    <location>
        <begin position="143"/>
        <end position="196"/>
    </location>
</feature>
<dbReference type="GeneID" id="8437509"/>